<dbReference type="EMBL" id="MN739691">
    <property type="protein sequence ID" value="QHT21418.1"/>
    <property type="molecule type" value="Genomic_DNA"/>
</dbReference>
<name>A0A6C0DY61_9ZZZZ</name>
<evidence type="ECO:0000313" key="6">
    <source>
        <dbReference type="EMBL" id="QHT21418.1"/>
    </source>
</evidence>
<evidence type="ECO:0000256" key="1">
    <source>
        <dbReference type="ARBA" id="ARBA00004606"/>
    </source>
</evidence>
<evidence type="ECO:0000256" key="2">
    <source>
        <dbReference type="ARBA" id="ARBA00022676"/>
    </source>
</evidence>
<dbReference type="GO" id="GO:0016757">
    <property type="term" value="F:glycosyltransferase activity"/>
    <property type="evidence" value="ECO:0007669"/>
    <property type="project" value="UniProtKB-KW"/>
</dbReference>
<dbReference type="PANTHER" id="PTHR31042:SF150">
    <property type="entry name" value="OS06G0661900 PROTEIN"/>
    <property type="match status" value="1"/>
</dbReference>
<dbReference type="GO" id="GO:0016020">
    <property type="term" value="C:membrane"/>
    <property type="evidence" value="ECO:0007669"/>
    <property type="project" value="UniProtKB-SubCell"/>
</dbReference>
<keyword evidence="4" id="KW-0472">Membrane</keyword>
<keyword evidence="5" id="KW-0325">Glycoprotein</keyword>
<evidence type="ECO:0008006" key="7">
    <source>
        <dbReference type="Google" id="ProtNLM"/>
    </source>
</evidence>
<protein>
    <recommendedName>
        <fullName evidence="7">Glycosyltransferase</fullName>
    </recommendedName>
</protein>
<evidence type="ECO:0000256" key="4">
    <source>
        <dbReference type="ARBA" id="ARBA00023136"/>
    </source>
</evidence>
<keyword evidence="2" id="KW-0328">Glycosyltransferase</keyword>
<proteinExistence type="predicted"/>
<dbReference type="Pfam" id="PF02485">
    <property type="entry name" value="Branch"/>
    <property type="match status" value="1"/>
</dbReference>
<accession>A0A6C0DY61</accession>
<dbReference type="AlphaFoldDB" id="A0A6C0DY61"/>
<reference evidence="6" key="1">
    <citation type="journal article" date="2020" name="Nature">
        <title>Giant virus diversity and host interactions through global metagenomics.</title>
        <authorList>
            <person name="Schulz F."/>
            <person name="Roux S."/>
            <person name="Paez-Espino D."/>
            <person name="Jungbluth S."/>
            <person name="Walsh D.A."/>
            <person name="Denef V.J."/>
            <person name="McMahon K.D."/>
            <person name="Konstantinidis K.T."/>
            <person name="Eloe-Fadrosh E.A."/>
            <person name="Kyrpides N.C."/>
            <person name="Woyke T."/>
        </authorList>
    </citation>
    <scope>NUCLEOTIDE SEQUENCE</scope>
    <source>
        <strain evidence="6">GVMAG-M-3300023174-92</strain>
    </source>
</reference>
<evidence type="ECO:0000256" key="5">
    <source>
        <dbReference type="ARBA" id="ARBA00023180"/>
    </source>
</evidence>
<dbReference type="InterPro" id="IPR044174">
    <property type="entry name" value="BC10-like"/>
</dbReference>
<sequence>MNNNVIVALVSILLLCLILSAWKPTEEGFEEQQREDAPKKIAFCFLIYDSINHEELWKKFFKNVDQKKYTIYIHYKENKPMKYFEKYKLPKCLDTRWGELSLVKASNMLFRSAYEDDPQNYKFILLSNSCIPLASFDKIYKKMTRDNYGYIHDSEEDVNNQDTKIYRSAPKLFGKCSQWVILNRKMVKNTAFIKESKLNLWYSDVFAPDEIYYYTSLKHKNMMDQIRITESSRPTEATTFALWSDDGYPFPNRGPGKPKMYEDISLDELMYLYNQPCLFGRKFKTNCKVLIQGKTMRLEDVLEYV</sequence>
<evidence type="ECO:0000256" key="3">
    <source>
        <dbReference type="ARBA" id="ARBA00022679"/>
    </source>
</evidence>
<comment type="subcellular location">
    <subcellularLocation>
        <location evidence="1">Membrane</location>
        <topology evidence="1">Single-pass type II membrane protein</topology>
    </subcellularLocation>
</comment>
<dbReference type="PANTHER" id="PTHR31042">
    <property type="entry name" value="CORE-2/I-BRANCHING BETA-1,6-N-ACETYLGLUCOSAMINYLTRANSFERASE FAMILY PROTEIN-RELATED"/>
    <property type="match status" value="1"/>
</dbReference>
<organism evidence="6">
    <name type="scientific">viral metagenome</name>
    <dbReference type="NCBI Taxonomy" id="1070528"/>
    <lineage>
        <taxon>unclassified sequences</taxon>
        <taxon>metagenomes</taxon>
        <taxon>organismal metagenomes</taxon>
    </lineage>
</organism>
<keyword evidence="3" id="KW-0808">Transferase</keyword>
<dbReference type="InterPro" id="IPR003406">
    <property type="entry name" value="Glyco_trans_14"/>
</dbReference>